<proteinExistence type="predicted"/>
<dbReference type="CDD" id="cd07750">
    <property type="entry name" value="PolyPPase_VTC_like"/>
    <property type="match status" value="1"/>
</dbReference>
<dbReference type="AlphaFoldDB" id="A0A174N186"/>
<gene>
    <name evidence="2" type="ORF">ERS852526_01086</name>
</gene>
<reference evidence="2 3" key="1">
    <citation type="submission" date="2015-09" db="EMBL/GenBank/DDBJ databases">
        <authorList>
            <consortium name="Pathogen Informatics"/>
        </authorList>
    </citation>
    <scope>NUCLEOTIDE SEQUENCE [LARGE SCALE GENOMIC DNA]</scope>
    <source>
        <strain evidence="2 3">2789STDY5834914</strain>
    </source>
</reference>
<dbReference type="RefSeq" id="WP_055282446.1">
    <property type="nucleotide sequence ID" value="NZ_CP100126.1"/>
</dbReference>
<name>A0A174N186_9FIRM</name>
<protein>
    <submittedName>
        <fullName evidence="2">VTC domain</fullName>
    </submittedName>
</protein>
<dbReference type="GO" id="GO:0006799">
    <property type="term" value="P:polyphosphate biosynthetic process"/>
    <property type="evidence" value="ECO:0007669"/>
    <property type="project" value="UniProtKB-ARBA"/>
</dbReference>
<dbReference type="GeneID" id="96228379"/>
<dbReference type="EMBL" id="CZAY01000006">
    <property type="protein sequence ID" value="CUP40667.1"/>
    <property type="molecule type" value="Genomic_DNA"/>
</dbReference>
<organism evidence="2 3">
    <name type="scientific">Dorea longicatena</name>
    <dbReference type="NCBI Taxonomy" id="88431"/>
    <lineage>
        <taxon>Bacteria</taxon>
        <taxon>Bacillati</taxon>
        <taxon>Bacillota</taxon>
        <taxon>Clostridia</taxon>
        <taxon>Lachnospirales</taxon>
        <taxon>Lachnospiraceae</taxon>
        <taxon>Dorea</taxon>
    </lineage>
</organism>
<sequence>METVFRKEIKYLISRGEAMILQQKLDSIMERDIHGENGRYFIRSQYYDSIDDQDLWDNLDGMYEKRKIRLRIYSLNDLSAKLEFKCKNGFDGVKYSIPISREQALRMEQGDASFLLEYETELAMRLYLRITQGCYRPKTIIDYQRLAFAYPAGDVRITFDTDIRGALYPYGLFENVGTDALGSTEQVLMEVKYTGFLPDMIAEILKKTDELSTSHSKYSRARMRWL</sequence>
<evidence type="ECO:0000313" key="2">
    <source>
        <dbReference type="EMBL" id="CUP40667.1"/>
    </source>
</evidence>
<evidence type="ECO:0000313" key="3">
    <source>
        <dbReference type="Proteomes" id="UP000095485"/>
    </source>
</evidence>
<evidence type="ECO:0000259" key="1">
    <source>
        <dbReference type="Pfam" id="PF09359"/>
    </source>
</evidence>
<dbReference type="InterPro" id="IPR042267">
    <property type="entry name" value="VTC_sf"/>
</dbReference>
<dbReference type="Gene3D" id="3.20.100.30">
    <property type="entry name" value="VTC, catalytic tunnel domain"/>
    <property type="match status" value="1"/>
</dbReference>
<dbReference type="Proteomes" id="UP000095485">
    <property type="component" value="Unassembled WGS sequence"/>
</dbReference>
<dbReference type="InterPro" id="IPR018966">
    <property type="entry name" value="VTC_domain"/>
</dbReference>
<accession>A0A174N186</accession>
<feature type="domain" description="VTC" evidence="1">
    <location>
        <begin position="5"/>
        <end position="221"/>
    </location>
</feature>
<dbReference type="OrthoDB" id="9784042at2"/>
<dbReference type="Pfam" id="PF09359">
    <property type="entry name" value="VTC"/>
    <property type="match status" value="1"/>
</dbReference>